<dbReference type="Proteomes" id="UP000195569">
    <property type="component" value="Unassembled WGS sequence"/>
</dbReference>
<name>A0A1N7SNK8_9BURK</name>
<proteinExistence type="predicted"/>
<organism evidence="1 2">
    <name type="scientific">Paraburkholderia piptadeniae</name>
    <dbReference type="NCBI Taxonomy" id="1701573"/>
    <lineage>
        <taxon>Bacteria</taxon>
        <taxon>Pseudomonadati</taxon>
        <taxon>Pseudomonadota</taxon>
        <taxon>Betaproteobacteria</taxon>
        <taxon>Burkholderiales</taxon>
        <taxon>Burkholderiaceae</taxon>
        <taxon>Paraburkholderia</taxon>
    </lineage>
</organism>
<accession>A0A1N7SNK8</accession>
<sequence>MPCNWLRVSSAGGLEDADLTDRSSRPPSSAVSVAGRFPLAHMSPDMLIRLPPLFRNAEAGILFSFSSSGESGTSLRTLLVLNVERRIRRGLIGRSGSRHLSPEVYEEPYLVPQNKFGHDLHSWSFDSA</sequence>
<dbReference type="AlphaFoldDB" id="A0A1N7SNK8"/>
<keyword evidence="2" id="KW-1185">Reference proteome</keyword>
<comment type="caution">
    <text evidence="1">The sequence shown here is derived from an EMBL/GenBank/DDBJ whole genome shotgun (WGS) entry which is preliminary data.</text>
</comment>
<evidence type="ECO:0000313" key="1">
    <source>
        <dbReference type="EMBL" id="SIT48907.1"/>
    </source>
</evidence>
<reference evidence="1" key="1">
    <citation type="submission" date="2016-12" db="EMBL/GenBank/DDBJ databases">
        <authorList>
            <person name="Moulin L."/>
        </authorList>
    </citation>
    <scope>NUCLEOTIDE SEQUENCE [LARGE SCALE GENOMIC DNA]</scope>
    <source>
        <strain evidence="1">STM 7183</strain>
    </source>
</reference>
<evidence type="ECO:0000313" key="2">
    <source>
        <dbReference type="Proteomes" id="UP000195569"/>
    </source>
</evidence>
<protein>
    <submittedName>
        <fullName evidence="1">Uncharacterized protein</fullName>
    </submittedName>
</protein>
<dbReference type="EMBL" id="CYGY02000067">
    <property type="protein sequence ID" value="SIT48907.1"/>
    <property type="molecule type" value="Genomic_DNA"/>
</dbReference>
<gene>
    <name evidence="1" type="ORF">BN2476_670001</name>
</gene>